<sequence>MHSDEESSFNELGALMKKVRAVESIARHHEDAVRFHEKAGRNAELQAEKARTEARALRELYKESIKKFATAFSVETPVSDSSTAESIQERAREKRATIESHLDWPFSEGVFSSAKIQAIAATDAEFGVREKASDTNELLPTSLHISHTNAAFTLAGNTSSEYTSISSSFVQRVAKRKESISALQKMNPTHLRTASEPTRKVSPKAVQMEETTEEEGLGLEHDHIKAFL</sequence>
<proteinExistence type="predicted"/>
<keyword evidence="1" id="KW-0175">Coiled coil</keyword>
<gene>
    <name evidence="3" type="ORF">ZT3D7_G5415</name>
</gene>
<feature type="coiled-coil region" evidence="1">
    <location>
        <begin position="40"/>
        <end position="67"/>
    </location>
</feature>
<protein>
    <submittedName>
        <fullName evidence="3">Uncharacterized protein</fullName>
    </submittedName>
</protein>
<evidence type="ECO:0000313" key="3">
    <source>
        <dbReference type="EMBL" id="SMQ50262.1"/>
    </source>
</evidence>
<accession>A0A1X7RS50</accession>
<name>A0A1X7RS50_ZYMT9</name>
<organism evidence="3 4">
    <name type="scientific">Zymoseptoria tritici (strain ST99CH_3D7)</name>
    <dbReference type="NCBI Taxonomy" id="1276538"/>
    <lineage>
        <taxon>Eukaryota</taxon>
        <taxon>Fungi</taxon>
        <taxon>Dikarya</taxon>
        <taxon>Ascomycota</taxon>
        <taxon>Pezizomycotina</taxon>
        <taxon>Dothideomycetes</taxon>
        <taxon>Dothideomycetidae</taxon>
        <taxon>Mycosphaerellales</taxon>
        <taxon>Mycosphaerellaceae</taxon>
        <taxon>Zymoseptoria</taxon>
    </lineage>
</organism>
<dbReference type="Proteomes" id="UP000215127">
    <property type="component" value="Chromosome 4"/>
</dbReference>
<keyword evidence="4" id="KW-1185">Reference proteome</keyword>
<dbReference type="AlphaFoldDB" id="A0A1X7RS50"/>
<evidence type="ECO:0000313" key="4">
    <source>
        <dbReference type="Proteomes" id="UP000215127"/>
    </source>
</evidence>
<reference evidence="3 4" key="1">
    <citation type="submission" date="2016-06" db="EMBL/GenBank/DDBJ databases">
        <authorList>
            <person name="Kjaerup R.B."/>
            <person name="Dalgaard T.S."/>
            <person name="Juul-Madsen H.R."/>
        </authorList>
    </citation>
    <scope>NUCLEOTIDE SEQUENCE [LARGE SCALE GENOMIC DNA]</scope>
</reference>
<evidence type="ECO:0000256" key="1">
    <source>
        <dbReference type="SAM" id="Coils"/>
    </source>
</evidence>
<evidence type="ECO:0000256" key="2">
    <source>
        <dbReference type="SAM" id="MobiDB-lite"/>
    </source>
</evidence>
<dbReference type="EMBL" id="LT853695">
    <property type="protein sequence ID" value="SMQ50262.1"/>
    <property type="molecule type" value="Genomic_DNA"/>
</dbReference>
<feature type="region of interest" description="Disordered" evidence="2">
    <location>
        <begin position="188"/>
        <end position="218"/>
    </location>
</feature>